<evidence type="ECO:0000313" key="2">
    <source>
        <dbReference type="Proteomes" id="UP000578531"/>
    </source>
</evidence>
<dbReference type="Proteomes" id="UP000578531">
    <property type="component" value="Unassembled WGS sequence"/>
</dbReference>
<dbReference type="PANTHER" id="PTHR35043:SF7">
    <property type="entry name" value="TRANSCRIPTION FACTOR DOMAIN-CONTAINING PROTEIN"/>
    <property type="match status" value="1"/>
</dbReference>
<dbReference type="PANTHER" id="PTHR35043">
    <property type="entry name" value="TRANSCRIPTION FACTOR DOMAIN-CONTAINING PROTEIN"/>
    <property type="match status" value="1"/>
</dbReference>
<comment type="caution">
    <text evidence="1">The sequence shown here is derived from an EMBL/GenBank/DDBJ whole genome shotgun (WGS) entry which is preliminary data.</text>
</comment>
<proteinExistence type="predicted"/>
<organism evidence="1 2">
    <name type="scientific">Letharia columbiana</name>
    <dbReference type="NCBI Taxonomy" id="112416"/>
    <lineage>
        <taxon>Eukaryota</taxon>
        <taxon>Fungi</taxon>
        <taxon>Dikarya</taxon>
        <taxon>Ascomycota</taxon>
        <taxon>Pezizomycotina</taxon>
        <taxon>Lecanoromycetes</taxon>
        <taxon>OSLEUM clade</taxon>
        <taxon>Lecanoromycetidae</taxon>
        <taxon>Lecanorales</taxon>
        <taxon>Lecanorineae</taxon>
        <taxon>Parmeliaceae</taxon>
        <taxon>Letharia</taxon>
    </lineage>
</organism>
<reference evidence="1 2" key="1">
    <citation type="journal article" date="2020" name="Genomics">
        <title>Complete, high-quality genomes from long-read metagenomic sequencing of two wolf lichen thalli reveals enigmatic genome architecture.</title>
        <authorList>
            <person name="McKenzie S.K."/>
            <person name="Walston R.F."/>
            <person name="Allen J.L."/>
        </authorList>
    </citation>
    <scope>NUCLEOTIDE SEQUENCE [LARGE SCALE GENOMIC DNA]</scope>
    <source>
        <strain evidence="1">WasteWater2</strain>
    </source>
</reference>
<dbReference type="OrthoDB" id="3061561at2759"/>
<dbReference type="EMBL" id="JACCJC010000056">
    <property type="protein sequence ID" value="KAF6231516.1"/>
    <property type="molecule type" value="Genomic_DNA"/>
</dbReference>
<sequence>MVHNFYAGMGGFVIETNDSDLHPYMPGSPRQSITAQGVAILAEHGHLPDILQEPLNDKSKADHVAKTLAIVQASWLLIECIARIVTRLPLTLNEINTPAHVMCA</sequence>
<evidence type="ECO:0000313" key="1">
    <source>
        <dbReference type="EMBL" id="KAF6231516.1"/>
    </source>
</evidence>
<dbReference type="GeneID" id="59291915"/>
<protein>
    <submittedName>
        <fullName evidence="1">Uncharacterized protein</fullName>
    </submittedName>
</protein>
<name>A0A8H6FN16_9LECA</name>
<keyword evidence="2" id="KW-1185">Reference proteome</keyword>
<accession>A0A8H6FN16</accession>
<dbReference type="AlphaFoldDB" id="A0A8H6FN16"/>
<dbReference type="RefSeq" id="XP_037160948.1">
    <property type="nucleotide sequence ID" value="XM_037312154.1"/>
</dbReference>
<gene>
    <name evidence="1" type="ORF">HO173_010268</name>
</gene>